<feature type="non-terminal residue" evidence="11">
    <location>
        <position position="552"/>
    </location>
</feature>
<dbReference type="InterPro" id="IPR002401">
    <property type="entry name" value="Cyt_P450_E_grp-I"/>
</dbReference>
<keyword evidence="7 9" id="KW-0408">Iron</keyword>
<dbReference type="GO" id="GO:0020037">
    <property type="term" value="F:heme binding"/>
    <property type="evidence" value="ECO:0007669"/>
    <property type="project" value="InterPro"/>
</dbReference>
<keyword evidence="8 10" id="KW-0503">Monooxygenase</keyword>
<evidence type="ECO:0000256" key="1">
    <source>
        <dbReference type="ARBA" id="ARBA00001971"/>
    </source>
</evidence>
<evidence type="ECO:0000256" key="9">
    <source>
        <dbReference type="PIRSR" id="PIRSR602401-1"/>
    </source>
</evidence>
<sequence length="552" mass="61766">MSCCIPSAFLSTNMSISVDASSVVLFTSLLLPTWYSSRKASRYPPGPKGWPLIGNLLDAPKPGSEWIDYHEMCKQHSSEMVYLTILGQSVLVLDSFEAINDLLDKRSSIYSSRLSEIRQILVPKWMDWVGDFALVPYGNDRRAHRKCFQSSFSTRPGVSWHNPQQTRAAHGLLSKFLARPENWRGHVQHQIGSGILDIAYGIKTLPENDPLIDIVEDTISTTLQAMVPGRFLADTPPWLKYVPAWVPGAGFQSVARDQKPRIRAMSSIPFEQVKREMGDGTADSSFTAQRLQETDLNGDVPYQERVIENTGSVLFAAGFDTSVAAMMTLILALMKHPEVQAKAQFELDTILGAGHLPSFGDEDSLPYISAIVKESLRWEVVTPFAVPHRSTKDDEYKGFFIPAGTIVIPNSWAVLHDERIYPDPSAFNPNRFTKDGKLDPSVRDPEAAFGYGRRICPGRQVAQGTIWLNIACILPCFTIGNPVDEHGNLYEPSVEYLSSIVRKPENFPCIIKPRSKDVIDSERSQPEVYNAVVFIYHSPYLRHVHSFCAIIH</sequence>
<dbReference type="STRING" id="436010.A0A166CMM1"/>
<dbReference type="AlphaFoldDB" id="A0A166CMM1"/>
<dbReference type="OrthoDB" id="2789670at2759"/>
<dbReference type="InterPro" id="IPR036396">
    <property type="entry name" value="Cyt_P450_sf"/>
</dbReference>
<evidence type="ECO:0000256" key="3">
    <source>
        <dbReference type="ARBA" id="ARBA00010617"/>
    </source>
</evidence>
<dbReference type="PANTHER" id="PTHR46300">
    <property type="entry name" value="P450, PUTATIVE (EUROFUNG)-RELATED-RELATED"/>
    <property type="match status" value="1"/>
</dbReference>
<feature type="binding site" description="axial binding residue" evidence="9">
    <location>
        <position position="456"/>
    </location>
    <ligand>
        <name>heme</name>
        <dbReference type="ChEBI" id="CHEBI:30413"/>
    </ligand>
    <ligandPart>
        <name>Fe</name>
        <dbReference type="ChEBI" id="CHEBI:18248"/>
    </ligandPart>
</feature>
<evidence type="ECO:0000256" key="7">
    <source>
        <dbReference type="ARBA" id="ARBA00023004"/>
    </source>
</evidence>
<reference evidence="11 12" key="1">
    <citation type="journal article" date="2016" name="Mol. Biol. Evol.">
        <title>Comparative Genomics of Early-Diverging Mushroom-Forming Fungi Provides Insights into the Origins of Lignocellulose Decay Capabilities.</title>
        <authorList>
            <person name="Nagy L.G."/>
            <person name="Riley R."/>
            <person name="Tritt A."/>
            <person name="Adam C."/>
            <person name="Daum C."/>
            <person name="Floudas D."/>
            <person name="Sun H."/>
            <person name="Yadav J.S."/>
            <person name="Pangilinan J."/>
            <person name="Larsson K.H."/>
            <person name="Matsuura K."/>
            <person name="Barry K."/>
            <person name="Labutti K."/>
            <person name="Kuo R."/>
            <person name="Ohm R.A."/>
            <person name="Bhattacharya S.S."/>
            <person name="Shirouzu T."/>
            <person name="Yoshinaga Y."/>
            <person name="Martin F.M."/>
            <person name="Grigoriev I.V."/>
            <person name="Hibbett D.S."/>
        </authorList>
    </citation>
    <scope>NUCLEOTIDE SEQUENCE [LARGE SCALE GENOMIC DNA]</scope>
    <source>
        <strain evidence="11 12">CBS 109695</strain>
    </source>
</reference>
<dbReference type="InterPro" id="IPR017972">
    <property type="entry name" value="Cyt_P450_CS"/>
</dbReference>
<protein>
    <submittedName>
        <fullName evidence="11">Cytochrome P450</fullName>
    </submittedName>
</protein>
<keyword evidence="5 9" id="KW-0479">Metal-binding</keyword>
<keyword evidence="12" id="KW-1185">Reference proteome</keyword>
<evidence type="ECO:0000313" key="12">
    <source>
        <dbReference type="Proteomes" id="UP000076532"/>
    </source>
</evidence>
<dbReference type="PROSITE" id="PS00086">
    <property type="entry name" value="CYTOCHROME_P450"/>
    <property type="match status" value="1"/>
</dbReference>
<dbReference type="Pfam" id="PF00067">
    <property type="entry name" value="p450"/>
    <property type="match status" value="1"/>
</dbReference>
<dbReference type="SUPFAM" id="SSF48264">
    <property type="entry name" value="Cytochrome P450"/>
    <property type="match status" value="1"/>
</dbReference>
<dbReference type="Proteomes" id="UP000076532">
    <property type="component" value="Unassembled WGS sequence"/>
</dbReference>
<evidence type="ECO:0000313" key="11">
    <source>
        <dbReference type="EMBL" id="KZP13816.1"/>
    </source>
</evidence>
<dbReference type="GO" id="GO:0005506">
    <property type="term" value="F:iron ion binding"/>
    <property type="evidence" value="ECO:0007669"/>
    <property type="project" value="InterPro"/>
</dbReference>
<keyword evidence="4 9" id="KW-0349">Heme</keyword>
<dbReference type="GO" id="GO:0004497">
    <property type="term" value="F:monooxygenase activity"/>
    <property type="evidence" value="ECO:0007669"/>
    <property type="project" value="UniProtKB-KW"/>
</dbReference>
<organism evidence="11 12">
    <name type="scientific">Athelia psychrophila</name>
    <dbReference type="NCBI Taxonomy" id="1759441"/>
    <lineage>
        <taxon>Eukaryota</taxon>
        <taxon>Fungi</taxon>
        <taxon>Dikarya</taxon>
        <taxon>Basidiomycota</taxon>
        <taxon>Agaricomycotina</taxon>
        <taxon>Agaricomycetes</taxon>
        <taxon>Agaricomycetidae</taxon>
        <taxon>Atheliales</taxon>
        <taxon>Atheliaceae</taxon>
        <taxon>Athelia</taxon>
    </lineage>
</organism>
<evidence type="ECO:0000256" key="2">
    <source>
        <dbReference type="ARBA" id="ARBA00005179"/>
    </source>
</evidence>
<keyword evidence="6 10" id="KW-0560">Oxidoreductase</keyword>
<comment type="cofactor">
    <cofactor evidence="1 9">
        <name>heme</name>
        <dbReference type="ChEBI" id="CHEBI:30413"/>
    </cofactor>
</comment>
<name>A0A166CMM1_9AGAM</name>
<evidence type="ECO:0000256" key="6">
    <source>
        <dbReference type="ARBA" id="ARBA00023002"/>
    </source>
</evidence>
<comment type="pathway">
    <text evidence="2">Secondary metabolite biosynthesis.</text>
</comment>
<dbReference type="Gene3D" id="1.10.630.10">
    <property type="entry name" value="Cytochrome P450"/>
    <property type="match status" value="1"/>
</dbReference>
<dbReference type="PRINTS" id="PR00463">
    <property type="entry name" value="EP450I"/>
</dbReference>
<evidence type="ECO:0000256" key="5">
    <source>
        <dbReference type="ARBA" id="ARBA00022723"/>
    </source>
</evidence>
<dbReference type="GO" id="GO:0016705">
    <property type="term" value="F:oxidoreductase activity, acting on paired donors, with incorporation or reduction of molecular oxygen"/>
    <property type="evidence" value="ECO:0007669"/>
    <property type="project" value="InterPro"/>
</dbReference>
<accession>A0A166CMM1</accession>
<dbReference type="EMBL" id="KV417627">
    <property type="protein sequence ID" value="KZP13816.1"/>
    <property type="molecule type" value="Genomic_DNA"/>
</dbReference>
<dbReference type="InterPro" id="IPR001128">
    <property type="entry name" value="Cyt_P450"/>
</dbReference>
<evidence type="ECO:0000256" key="4">
    <source>
        <dbReference type="ARBA" id="ARBA00022617"/>
    </source>
</evidence>
<evidence type="ECO:0000256" key="8">
    <source>
        <dbReference type="ARBA" id="ARBA00023033"/>
    </source>
</evidence>
<proteinExistence type="inferred from homology"/>
<comment type="similarity">
    <text evidence="3 10">Belongs to the cytochrome P450 family.</text>
</comment>
<dbReference type="PANTHER" id="PTHR46300:SF7">
    <property type="entry name" value="P450, PUTATIVE (EUROFUNG)-RELATED"/>
    <property type="match status" value="1"/>
</dbReference>
<dbReference type="CDD" id="cd11065">
    <property type="entry name" value="CYP64-like"/>
    <property type="match status" value="1"/>
</dbReference>
<dbReference type="InterPro" id="IPR050364">
    <property type="entry name" value="Cytochrome_P450_fung"/>
</dbReference>
<evidence type="ECO:0000256" key="10">
    <source>
        <dbReference type="RuleBase" id="RU000461"/>
    </source>
</evidence>
<gene>
    <name evidence="11" type="ORF">FIBSPDRAFT_797404</name>
</gene>